<dbReference type="EMBL" id="JANPWB010000004">
    <property type="protein sequence ID" value="KAJ1194971.1"/>
    <property type="molecule type" value="Genomic_DNA"/>
</dbReference>
<dbReference type="AlphaFoldDB" id="A0AAV7V2G6"/>
<comment type="caution">
    <text evidence="1">The sequence shown here is derived from an EMBL/GenBank/DDBJ whole genome shotgun (WGS) entry which is preliminary data.</text>
</comment>
<dbReference type="Proteomes" id="UP001066276">
    <property type="component" value="Chromosome 2_2"/>
</dbReference>
<gene>
    <name evidence="1" type="ORF">NDU88_004255</name>
</gene>
<accession>A0AAV7V2G6</accession>
<proteinExistence type="predicted"/>
<protein>
    <submittedName>
        <fullName evidence="1">Uncharacterized protein</fullName>
    </submittedName>
</protein>
<evidence type="ECO:0000313" key="2">
    <source>
        <dbReference type="Proteomes" id="UP001066276"/>
    </source>
</evidence>
<evidence type="ECO:0000313" key="1">
    <source>
        <dbReference type="EMBL" id="KAJ1194971.1"/>
    </source>
</evidence>
<reference evidence="1" key="1">
    <citation type="journal article" date="2022" name="bioRxiv">
        <title>Sequencing and chromosome-scale assembly of the giantPleurodeles waltlgenome.</title>
        <authorList>
            <person name="Brown T."/>
            <person name="Elewa A."/>
            <person name="Iarovenko S."/>
            <person name="Subramanian E."/>
            <person name="Araus A.J."/>
            <person name="Petzold A."/>
            <person name="Susuki M."/>
            <person name="Suzuki K.-i.T."/>
            <person name="Hayashi T."/>
            <person name="Toyoda A."/>
            <person name="Oliveira C."/>
            <person name="Osipova E."/>
            <person name="Leigh N.D."/>
            <person name="Simon A."/>
            <person name="Yun M.H."/>
        </authorList>
    </citation>
    <scope>NUCLEOTIDE SEQUENCE</scope>
    <source>
        <strain evidence="1">20211129_DDA</strain>
        <tissue evidence="1">Liver</tissue>
    </source>
</reference>
<sequence length="71" mass="7902">MRGAWTAARIRSRAAGKERRREAGISCHMQEVRILLVVMVEKARPDAVTWGRCRACQEAGDTARLHSEAPA</sequence>
<keyword evidence="2" id="KW-1185">Reference proteome</keyword>
<name>A0AAV7V2G6_PLEWA</name>
<organism evidence="1 2">
    <name type="scientific">Pleurodeles waltl</name>
    <name type="common">Iberian ribbed newt</name>
    <dbReference type="NCBI Taxonomy" id="8319"/>
    <lineage>
        <taxon>Eukaryota</taxon>
        <taxon>Metazoa</taxon>
        <taxon>Chordata</taxon>
        <taxon>Craniata</taxon>
        <taxon>Vertebrata</taxon>
        <taxon>Euteleostomi</taxon>
        <taxon>Amphibia</taxon>
        <taxon>Batrachia</taxon>
        <taxon>Caudata</taxon>
        <taxon>Salamandroidea</taxon>
        <taxon>Salamandridae</taxon>
        <taxon>Pleurodelinae</taxon>
        <taxon>Pleurodeles</taxon>
    </lineage>
</organism>